<protein>
    <submittedName>
        <fullName evidence="2">Nuclear transport factor 2 family protein</fullName>
    </submittedName>
</protein>
<gene>
    <name evidence="2" type="ORF">SM611_23515</name>
</gene>
<dbReference type="SUPFAM" id="SSF54427">
    <property type="entry name" value="NTF2-like"/>
    <property type="match status" value="1"/>
</dbReference>
<dbReference type="RefSeq" id="WP_371952066.1">
    <property type="nucleotide sequence ID" value="NZ_JAXCEI010000010.1"/>
</dbReference>
<evidence type="ECO:0000313" key="3">
    <source>
        <dbReference type="Proteomes" id="UP001569963"/>
    </source>
</evidence>
<dbReference type="EMBL" id="JAXCEI010000010">
    <property type="protein sequence ID" value="MFA1541910.1"/>
    <property type="molecule type" value="Genomic_DNA"/>
</dbReference>
<comment type="caution">
    <text evidence="2">The sequence shown here is derived from an EMBL/GenBank/DDBJ whole genome shotgun (WGS) entry which is preliminary data.</text>
</comment>
<dbReference type="Gene3D" id="3.10.450.50">
    <property type="match status" value="1"/>
</dbReference>
<feature type="domain" description="SnoaL-like" evidence="1">
    <location>
        <begin position="13"/>
        <end position="121"/>
    </location>
</feature>
<proteinExistence type="predicted"/>
<dbReference type="Pfam" id="PF13577">
    <property type="entry name" value="SnoaL_4"/>
    <property type="match status" value="1"/>
</dbReference>
<dbReference type="InterPro" id="IPR032710">
    <property type="entry name" value="NTF2-like_dom_sf"/>
</dbReference>
<dbReference type="InterPro" id="IPR037401">
    <property type="entry name" value="SnoaL-like"/>
</dbReference>
<organism evidence="2 3">
    <name type="scientific">Actinomadura monticuli</name>
    <dbReference type="NCBI Taxonomy" id="3097367"/>
    <lineage>
        <taxon>Bacteria</taxon>
        <taxon>Bacillati</taxon>
        <taxon>Actinomycetota</taxon>
        <taxon>Actinomycetes</taxon>
        <taxon>Streptosporangiales</taxon>
        <taxon>Thermomonosporaceae</taxon>
        <taxon>Actinomadura</taxon>
    </lineage>
</organism>
<name>A0ABV4QFG0_9ACTN</name>
<sequence length="128" mass="13830">MLDDDADAGRRLAAVTRLQADYTRFVDDRDGEAFSRLFVAGATLVLGDREIAGEPELAAFAGGAPRAVHLQGVPSVRLRPDGDLDAASSFTVLIAGGDTLAGRYTDRMTWEDGRLVFARRHIDIRVKG</sequence>
<evidence type="ECO:0000259" key="1">
    <source>
        <dbReference type="Pfam" id="PF13577"/>
    </source>
</evidence>
<keyword evidence="3" id="KW-1185">Reference proteome</keyword>
<dbReference type="Proteomes" id="UP001569963">
    <property type="component" value="Unassembled WGS sequence"/>
</dbReference>
<evidence type="ECO:0000313" key="2">
    <source>
        <dbReference type="EMBL" id="MFA1541910.1"/>
    </source>
</evidence>
<accession>A0ABV4QFG0</accession>
<reference evidence="2 3" key="1">
    <citation type="submission" date="2023-11" db="EMBL/GenBank/DDBJ databases">
        <title>Actinomadura monticuli sp. nov., isolated from volcanic ash.</title>
        <authorList>
            <person name="Lee S.D."/>
            <person name="Yang H."/>
            <person name="Kim I.S."/>
        </authorList>
    </citation>
    <scope>NUCLEOTIDE SEQUENCE [LARGE SCALE GENOMIC DNA]</scope>
    <source>
        <strain evidence="2 3">DLS-62</strain>
    </source>
</reference>